<evidence type="ECO:0000256" key="3">
    <source>
        <dbReference type="ARBA" id="ARBA00022989"/>
    </source>
</evidence>
<dbReference type="PROSITE" id="PS00216">
    <property type="entry name" value="SUGAR_TRANSPORT_1"/>
    <property type="match status" value="1"/>
</dbReference>
<feature type="transmembrane region" description="Helical" evidence="5">
    <location>
        <begin position="190"/>
        <end position="209"/>
    </location>
</feature>
<dbReference type="InterPro" id="IPR036259">
    <property type="entry name" value="MFS_trans_sf"/>
</dbReference>
<proteinExistence type="predicted"/>
<keyword evidence="2 5" id="KW-0812">Transmembrane</keyword>
<name>I4EDP8_9BACT</name>
<evidence type="ECO:0000259" key="6">
    <source>
        <dbReference type="PROSITE" id="PS50850"/>
    </source>
</evidence>
<dbReference type="InterPro" id="IPR005829">
    <property type="entry name" value="Sugar_transporter_CS"/>
</dbReference>
<protein>
    <submittedName>
        <fullName evidence="7">Major facilitator superfamily MFS_1</fullName>
    </submittedName>
</protein>
<feature type="transmembrane region" description="Helical" evidence="5">
    <location>
        <begin position="279"/>
        <end position="299"/>
    </location>
</feature>
<dbReference type="Pfam" id="PF07690">
    <property type="entry name" value="MFS_1"/>
    <property type="match status" value="1"/>
</dbReference>
<dbReference type="GO" id="GO:0022857">
    <property type="term" value="F:transmembrane transporter activity"/>
    <property type="evidence" value="ECO:0007669"/>
    <property type="project" value="InterPro"/>
</dbReference>
<feature type="domain" description="Major facilitator superfamily (MFS) profile" evidence="6">
    <location>
        <begin position="1"/>
        <end position="307"/>
    </location>
</feature>
<feature type="transmembrane region" description="Helical" evidence="5">
    <location>
        <begin position="126"/>
        <end position="148"/>
    </location>
</feature>
<feature type="transmembrane region" description="Helical" evidence="5">
    <location>
        <begin position="54"/>
        <end position="73"/>
    </location>
</feature>
<reference evidence="7 8" key="1">
    <citation type="journal article" date="2012" name="ISME J.">
        <title>Nitrification expanded: discovery, physiology and genomics of a nitrite-oxidizing bacterium from the phylum Chloroflexi.</title>
        <authorList>
            <person name="Sorokin D.Y."/>
            <person name="Lucker S."/>
            <person name="Vejmelkova D."/>
            <person name="Kostrikina N.A."/>
            <person name="Kleerebezem R."/>
            <person name="Rijpstra W.I."/>
            <person name="Damste J.S."/>
            <person name="Le Paslier D."/>
            <person name="Muyzer G."/>
            <person name="Wagner M."/>
            <person name="van Loosdrecht M.C."/>
            <person name="Daims H."/>
        </authorList>
    </citation>
    <scope>NUCLEOTIDE SEQUENCE [LARGE SCALE GENOMIC DNA]</scope>
    <source>
        <strain evidence="8">none</strain>
    </source>
</reference>
<comment type="subcellular location">
    <subcellularLocation>
        <location evidence="1">Membrane</location>
        <topology evidence="1">Multi-pass membrane protein</topology>
    </subcellularLocation>
</comment>
<dbReference type="Proteomes" id="UP000004221">
    <property type="component" value="Unassembled WGS sequence"/>
</dbReference>
<dbReference type="PANTHER" id="PTHR11360:SF284">
    <property type="entry name" value="EG:103B4.3 PROTEIN-RELATED"/>
    <property type="match status" value="1"/>
</dbReference>
<sequence>MMITGSAGSLAELFFGYGAVAALGMAAVSPVAVTPLVASWFIRRRATALSIVHAGSSIGQLAVVPGLTAMVAVMGWRDAYIVLGIGLLVIGAPLILWLLRERPAAGQDDEELLGCSVWTAARAWSFWQLGLGFFVCGLTMSWVMTFFVDYSLGQGIRREAAAGGLSLMGGMSIAGSLLTGWWADRVGRRIPLAVVYLLRGAGFALVLMAGGNVAYLFGALAVIGFSWSATVPLTSAICADIYGRRSLGTVFGLMFAIMPIGAAVGSAIGGYLYDVTGSYDLSILMNLGAGLIAAAAVALMRSTPLFHRRTDPEPAGAALS</sequence>
<evidence type="ECO:0000256" key="4">
    <source>
        <dbReference type="ARBA" id="ARBA00023136"/>
    </source>
</evidence>
<dbReference type="InterPro" id="IPR011701">
    <property type="entry name" value="MFS"/>
</dbReference>
<dbReference type="InterPro" id="IPR020846">
    <property type="entry name" value="MFS_dom"/>
</dbReference>
<keyword evidence="8" id="KW-1185">Reference proteome</keyword>
<evidence type="ECO:0000256" key="2">
    <source>
        <dbReference type="ARBA" id="ARBA00022692"/>
    </source>
</evidence>
<dbReference type="AlphaFoldDB" id="I4EDP8"/>
<dbReference type="EMBL" id="CAGS01000066">
    <property type="protein sequence ID" value="CCF82810.1"/>
    <property type="molecule type" value="Genomic_DNA"/>
</dbReference>
<feature type="transmembrane region" description="Helical" evidence="5">
    <location>
        <begin position="250"/>
        <end position="273"/>
    </location>
</feature>
<accession>I4EDP8</accession>
<dbReference type="PANTHER" id="PTHR11360">
    <property type="entry name" value="MONOCARBOXYLATE TRANSPORTER"/>
    <property type="match status" value="1"/>
</dbReference>
<feature type="transmembrane region" description="Helical" evidence="5">
    <location>
        <begin position="79"/>
        <end position="99"/>
    </location>
</feature>
<evidence type="ECO:0000313" key="8">
    <source>
        <dbReference type="Proteomes" id="UP000004221"/>
    </source>
</evidence>
<evidence type="ECO:0000313" key="7">
    <source>
        <dbReference type="EMBL" id="CCF82810.1"/>
    </source>
</evidence>
<evidence type="ECO:0000256" key="5">
    <source>
        <dbReference type="SAM" id="Phobius"/>
    </source>
</evidence>
<dbReference type="Gene3D" id="1.20.1250.20">
    <property type="entry name" value="MFS general substrate transporter like domains"/>
    <property type="match status" value="2"/>
</dbReference>
<keyword evidence="3 5" id="KW-1133">Transmembrane helix</keyword>
<dbReference type="SUPFAM" id="SSF103473">
    <property type="entry name" value="MFS general substrate transporter"/>
    <property type="match status" value="1"/>
</dbReference>
<dbReference type="PROSITE" id="PS50850">
    <property type="entry name" value="MFS"/>
    <property type="match status" value="1"/>
</dbReference>
<evidence type="ECO:0000256" key="1">
    <source>
        <dbReference type="ARBA" id="ARBA00004141"/>
    </source>
</evidence>
<keyword evidence="4 5" id="KW-0472">Membrane</keyword>
<feature type="transmembrane region" description="Helical" evidence="5">
    <location>
        <begin position="160"/>
        <end position="183"/>
    </location>
</feature>
<gene>
    <name evidence="7" type="ORF">NITHO_1580019</name>
</gene>
<feature type="transmembrane region" description="Helical" evidence="5">
    <location>
        <begin position="215"/>
        <end position="238"/>
    </location>
</feature>
<comment type="caution">
    <text evidence="7">The sequence shown here is derived from an EMBL/GenBank/DDBJ whole genome shotgun (WGS) entry which is preliminary data.</text>
</comment>
<dbReference type="GO" id="GO:0016020">
    <property type="term" value="C:membrane"/>
    <property type="evidence" value="ECO:0007669"/>
    <property type="project" value="UniProtKB-SubCell"/>
</dbReference>
<dbReference type="InterPro" id="IPR050327">
    <property type="entry name" value="Proton-linked_MCT"/>
</dbReference>
<feature type="transmembrane region" description="Helical" evidence="5">
    <location>
        <begin position="14"/>
        <end position="42"/>
    </location>
</feature>
<organism evidence="7 8">
    <name type="scientific">Nitrolancea hollandica Lb</name>
    <dbReference type="NCBI Taxonomy" id="1129897"/>
    <lineage>
        <taxon>Bacteria</taxon>
        <taxon>Pseudomonadati</taxon>
        <taxon>Thermomicrobiota</taxon>
        <taxon>Thermomicrobia</taxon>
        <taxon>Sphaerobacterales</taxon>
        <taxon>Sphaerobacterineae</taxon>
        <taxon>Sphaerobacteraceae</taxon>
        <taxon>Nitrolancea</taxon>
    </lineage>
</organism>